<feature type="compositionally biased region" description="Low complexity" evidence="1">
    <location>
        <begin position="802"/>
        <end position="811"/>
    </location>
</feature>
<feature type="domain" description="Schizont-infected cell agglutination extracellular alpha" evidence="4">
    <location>
        <begin position="22"/>
        <end position="138"/>
    </location>
</feature>
<keyword evidence="2" id="KW-0472">Membrane</keyword>
<keyword evidence="2" id="KW-0812">Transmembrane</keyword>
<feature type="compositionally biased region" description="Low complexity" evidence="1">
    <location>
        <begin position="302"/>
        <end position="342"/>
    </location>
</feature>
<dbReference type="PANTHER" id="PTHR48226:SF1">
    <property type="entry name" value="WAS_WASL-INTERACTING PROTEIN FAMILY MEMBER 1"/>
    <property type="match status" value="1"/>
</dbReference>
<dbReference type="InterPro" id="IPR024290">
    <property type="entry name" value="SICA_extracell_a"/>
</dbReference>
<feature type="compositionally biased region" description="Pro residues" evidence="1">
    <location>
        <begin position="733"/>
        <end position="743"/>
    </location>
</feature>
<dbReference type="VEuPathDB" id="PlasmoDB:AK88_04941"/>
<evidence type="ECO:0000313" key="6">
    <source>
        <dbReference type="Proteomes" id="UP000054561"/>
    </source>
</evidence>
<evidence type="ECO:0000259" key="3">
    <source>
        <dbReference type="Pfam" id="PF12879"/>
    </source>
</evidence>
<feature type="compositionally biased region" description="Gly residues" evidence="1">
    <location>
        <begin position="343"/>
        <end position="361"/>
    </location>
</feature>
<dbReference type="RefSeq" id="XP_012337968.1">
    <property type="nucleotide sequence ID" value="XM_012482545.1"/>
</dbReference>
<gene>
    <name evidence="5" type="ORF">AK88_04941</name>
</gene>
<feature type="transmembrane region" description="Helical" evidence="2">
    <location>
        <begin position="906"/>
        <end position="926"/>
    </location>
</feature>
<feature type="region of interest" description="Disordered" evidence="1">
    <location>
        <begin position="656"/>
        <end position="894"/>
    </location>
</feature>
<feature type="domain" description="Schizont-infected cell agglutination C-terminal" evidence="3">
    <location>
        <begin position="923"/>
        <end position="1027"/>
    </location>
</feature>
<dbReference type="GO" id="GO:0005884">
    <property type="term" value="C:actin filament"/>
    <property type="evidence" value="ECO:0007669"/>
    <property type="project" value="TreeGrafter"/>
</dbReference>
<evidence type="ECO:0000313" key="5">
    <source>
        <dbReference type="EMBL" id="KJP85438.1"/>
    </source>
</evidence>
<dbReference type="PANTHER" id="PTHR48226">
    <property type="entry name" value="OS06G0326200 PROTEIN"/>
    <property type="match status" value="1"/>
</dbReference>
<dbReference type="Pfam" id="PF12887">
    <property type="entry name" value="SICA_alpha"/>
    <property type="match status" value="1"/>
</dbReference>
<keyword evidence="6" id="KW-1185">Reference proteome</keyword>
<dbReference type="InterPro" id="IPR024288">
    <property type="entry name" value="SICA_C"/>
</dbReference>
<evidence type="ECO:0008006" key="7">
    <source>
        <dbReference type="Google" id="ProtNLM"/>
    </source>
</evidence>
<feature type="compositionally biased region" description="Gly residues" evidence="1">
    <location>
        <begin position="848"/>
        <end position="876"/>
    </location>
</feature>
<dbReference type="EMBL" id="KQ001726">
    <property type="protein sequence ID" value="KJP85438.1"/>
    <property type="molecule type" value="Genomic_DNA"/>
</dbReference>
<sequence>MWEYLILLWDRFIEKGNTGVKEQDIVQYKEYFWENVKTVWQKFKDYMKQKENAGDMKVMCDALIDPDASGGGSQTDRDMCELTLIALHFKHEIHEAVANKTSGHIDNEINAQKTIMLYMRCILVNIFMKKIIGRNCLQRTGGQQAFGAADGIFKNMAGKEVGNIECERKDAGEGGIKGVREEHRTFWQIMDRWFDRTKMLLRDGDWGVLGESCMVEKKKTNGGRDEQLGDLKENVKKQMEEVGDDIAQKIERILPKVKTCTSKECVKSAIEQEKQKDSLSTAPKGKGDGQSGPPPGKPAPAKPAAAKPPGSDGHAVSAQPVAAQTPVAPPSRGTSSSGAMASSGGGGKGGGGGKAAGGVSKGTGKTVKAGKGQECDGDLARRDQPSTVYVVPPRDDNEWNKWKQVLQEFTEHMEEKNDLNDAYGENCHNSGWDDIKDDGTLFMGQTVADVLRCKVMSVAWGFANGWGQKTDTWAGKSEAQRTDIDMLRCEVANIFGHILQAMYCPRQTTWKRGIEYSRIAFRKMQSTGKNGAGVVAGPVIDGRCTACGYGENRRWAHAINLKVVEWLMQDAGILGEIKAMEKQWPCNTQWKDYIKQLDPGSSYIEEGNTPGGNLKDRLSDVGKEKIQEAQKQMKGTVTKIIKKVQDATEEITKAAKEGYEEEHKKAQKEIADATEKTSKDKDSPARPPALEGTEAGTSGPPQAAETKSPKAAGSNDKDPGGTQPQAPASPVLPARPPPPPPPKGKASEGTQGGNDADKAGKCTESSTSTITHGSSVSVSLGCTPDSALGVPPSTLLSPTDPAPGDAVVVDGGNDDPPPLNPPKPKPNPNPNQSGSSGSFSDADLANGVSGGNGQAGAAGGAPGRAGAGGSSGGGGRGGERGSGTEVGTPSVPPGLTWEDVKPYTPAMIPAVVGIGVVAFFLWKYFAYVAKRRRTYRTVRDIPSPPLDEEILDHLQRGALRPPDYGYTMVRDTRPASAAERRRRRHPRVHKRTIIELHLELLNECEAAAWENVKDDYLQILVEEFMAGNNGHSSCPDAPSTNQDLSGNNVSSTVDPSTESDGTDPCPPHAHDPWSCMETIQLEEEQSPAPTVPGAAKSYCTQWITWIDRNKHLLRACTTKPWFLQLTLAWKRYLRDHMAANEASGEHRTAATVPMQKLRLWKQWVSQQHRHMRMYSEQEWFQHLLNTVQEATVSEKGEVPRVETHLEVEQVTAAANMLRVRDIPRTQPLHEQYYKQKHLIAKLWLLLLSSVIEDCALERNLQDRELYVDALLRNMLH</sequence>
<organism evidence="5 6">
    <name type="scientific">Plasmodium fragile</name>
    <dbReference type="NCBI Taxonomy" id="5857"/>
    <lineage>
        <taxon>Eukaryota</taxon>
        <taxon>Sar</taxon>
        <taxon>Alveolata</taxon>
        <taxon>Apicomplexa</taxon>
        <taxon>Aconoidasida</taxon>
        <taxon>Haemosporida</taxon>
        <taxon>Plasmodiidae</taxon>
        <taxon>Plasmodium</taxon>
        <taxon>Plasmodium (Plasmodium)</taxon>
    </lineage>
</organism>
<reference evidence="5 6" key="1">
    <citation type="submission" date="2014-03" db="EMBL/GenBank/DDBJ databases">
        <title>The Genome Sequence of Plasmodium fragile nilgiri.</title>
        <authorList>
            <consortium name="The Broad Institute Genomics Platform"/>
            <consortium name="The Broad Institute Genome Sequencing Center for Infectious Disease"/>
            <person name="Neafsey D."/>
            <person name="Duraisingh M."/>
            <person name="Young S.K."/>
            <person name="Zeng Q."/>
            <person name="Gargeya S."/>
            <person name="Abouelleil A."/>
            <person name="Alvarado L."/>
            <person name="Chapman S.B."/>
            <person name="Gainer-Dewar J."/>
            <person name="Goldberg J."/>
            <person name="Griggs A."/>
            <person name="Gujja S."/>
            <person name="Hansen M."/>
            <person name="Howarth C."/>
            <person name="Imamovic A."/>
            <person name="Larimer J."/>
            <person name="Pearson M."/>
            <person name="Poon T.W."/>
            <person name="Priest M."/>
            <person name="Roberts A."/>
            <person name="Saif S."/>
            <person name="Shea T."/>
            <person name="Sykes S."/>
            <person name="Wortman J."/>
            <person name="Nusbaum C."/>
            <person name="Birren B."/>
        </authorList>
    </citation>
    <scope>NUCLEOTIDE SEQUENCE [LARGE SCALE GENOMIC DNA]</scope>
    <source>
        <strain evidence="6">nilgiri</strain>
    </source>
</reference>
<evidence type="ECO:0000259" key="4">
    <source>
        <dbReference type="Pfam" id="PF12887"/>
    </source>
</evidence>
<accession>A0A0D9QEK4</accession>
<feature type="compositionally biased region" description="Polar residues" evidence="1">
    <location>
        <begin position="1038"/>
        <end position="1059"/>
    </location>
</feature>
<dbReference type="GeneID" id="24270255"/>
<keyword evidence="2" id="KW-1133">Transmembrane helix</keyword>
<name>A0A0D9QEK4_PLAFR</name>
<protein>
    <recommendedName>
        <fullName evidence="7">Schizont-infected cell agglutination C-terminal domain-containing protein</fullName>
    </recommendedName>
</protein>
<feature type="compositionally biased region" description="Pro residues" evidence="1">
    <location>
        <begin position="292"/>
        <end position="301"/>
    </location>
</feature>
<dbReference type="InterPro" id="IPR053099">
    <property type="entry name" value="WAS/WASL-interacting_domain"/>
</dbReference>
<feature type="compositionally biased region" description="Pro residues" evidence="1">
    <location>
        <begin position="815"/>
        <end position="829"/>
    </location>
</feature>
<feature type="compositionally biased region" description="Basic and acidic residues" evidence="1">
    <location>
        <begin position="371"/>
        <end position="384"/>
    </location>
</feature>
<dbReference type="GO" id="GO:0030048">
    <property type="term" value="P:actin filament-based movement"/>
    <property type="evidence" value="ECO:0007669"/>
    <property type="project" value="TreeGrafter"/>
</dbReference>
<feature type="region of interest" description="Disordered" evidence="1">
    <location>
        <begin position="1031"/>
        <end position="1073"/>
    </location>
</feature>
<feature type="compositionally biased region" description="Basic and acidic residues" evidence="1">
    <location>
        <begin position="656"/>
        <end position="684"/>
    </location>
</feature>
<dbReference type="AlphaFoldDB" id="A0A0D9QEK4"/>
<dbReference type="Pfam" id="PF12879">
    <property type="entry name" value="SICA_C"/>
    <property type="match status" value="1"/>
</dbReference>
<dbReference type="Proteomes" id="UP000054561">
    <property type="component" value="Unassembled WGS sequence"/>
</dbReference>
<feature type="region of interest" description="Disordered" evidence="1">
    <location>
        <begin position="270"/>
        <end position="392"/>
    </location>
</feature>
<proteinExistence type="predicted"/>
<evidence type="ECO:0000256" key="1">
    <source>
        <dbReference type="SAM" id="MobiDB-lite"/>
    </source>
</evidence>
<dbReference type="OrthoDB" id="375150at2759"/>
<evidence type="ECO:0000256" key="2">
    <source>
        <dbReference type="SAM" id="Phobius"/>
    </source>
</evidence>
<feature type="compositionally biased region" description="Polar residues" evidence="1">
    <location>
        <begin position="763"/>
        <end position="780"/>
    </location>
</feature>